<dbReference type="PANTHER" id="PTHR36443:SF1">
    <property type="entry name" value="BSR5223 PROTEIN"/>
    <property type="match status" value="1"/>
</dbReference>
<comment type="caution">
    <text evidence="2">The sequence shown here is derived from an EMBL/GenBank/DDBJ whole genome shotgun (WGS) entry which is preliminary data.</text>
</comment>
<gene>
    <name evidence="2" type="ORF">ENO34_03205</name>
</gene>
<keyword evidence="1" id="KW-0812">Transmembrane</keyword>
<accession>A0A832DEK7</accession>
<feature type="transmembrane region" description="Helical" evidence="1">
    <location>
        <begin position="7"/>
        <end position="26"/>
    </location>
</feature>
<evidence type="ECO:0000313" key="2">
    <source>
        <dbReference type="EMBL" id="HEV09392.1"/>
    </source>
</evidence>
<proteinExistence type="predicted"/>
<dbReference type="Pfam" id="PF11146">
    <property type="entry name" value="DUF2905"/>
    <property type="match status" value="1"/>
</dbReference>
<keyword evidence="1" id="KW-1133">Transmembrane helix</keyword>
<dbReference type="AlphaFoldDB" id="A0A832DEK7"/>
<evidence type="ECO:0000256" key="1">
    <source>
        <dbReference type="SAM" id="Phobius"/>
    </source>
</evidence>
<sequence length="74" mass="8353">MDSIGKSLVFIGLLIMLIGLMFMFFEKLPLNIGRLPGDILIKKDNFTFYFPLTTSIIISVILSLVFILLSKISK</sequence>
<feature type="transmembrane region" description="Helical" evidence="1">
    <location>
        <begin position="46"/>
        <end position="69"/>
    </location>
</feature>
<organism evidence="2">
    <name type="scientific">Sulfurihydrogenibium azorense</name>
    <dbReference type="NCBI Taxonomy" id="309806"/>
    <lineage>
        <taxon>Bacteria</taxon>
        <taxon>Pseudomonadati</taxon>
        <taxon>Aquificota</taxon>
        <taxon>Aquificia</taxon>
        <taxon>Aquificales</taxon>
        <taxon>Hydrogenothermaceae</taxon>
        <taxon>Sulfurihydrogenibium</taxon>
    </lineage>
</organism>
<dbReference type="PANTHER" id="PTHR36443">
    <property type="entry name" value="BSR5223 PROTEIN"/>
    <property type="match status" value="1"/>
</dbReference>
<protein>
    <submittedName>
        <fullName evidence="2">DUF2905 domain-containing protein</fullName>
    </submittedName>
</protein>
<name>A0A832DEK7_9AQUI</name>
<dbReference type="EMBL" id="DSFC01000183">
    <property type="protein sequence ID" value="HEV09392.1"/>
    <property type="molecule type" value="Genomic_DNA"/>
</dbReference>
<keyword evidence="1" id="KW-0472">Membrane</keyword>
<dbReference type="Proteomes" id="UP000885621">
    <property type="component" value="Unassembled WGS sequence"/>
</dbReference>
<dbReference type="InterPro" id="IPR021320">
    <property type="entry name" value="DUF2905"/>
</dbReference>
<reference evidence="2" key="1">
    <citation type="journal article" date="2020" name="mSystems">
        <title>Genome- and Community-Level Interaction Insights into Carbon Utilization and Element Cycling Functions of Hydrothermarchaeota in Hydrothermal Sediment.</title>
        <authorList>
            <person name="Zhou Z."/>
            <person name="Liu Y."/>
            <person name="Xu W."/>
            <person name="Pan J."/>
            <person name="Luo Z.H."/>
            <person name="Li M."/>
        </authorList>
    </citation>
    <scope>NUCLEOTIDE SEQUENCE [LARGE SCALE GENOMIC DNA]</scope>
    <source>
        <strain evidence="2">SpSt-1257</strain>
    </source>
</reference>